<keyword evidence="8" id="KW-0256">Endoplasmic reticulum</keyword>
<evidence type="ECO:0000256" key="8">
    <source>
        <dbReference type="ARBA" id="ARBA00022824"/>
    </source>
</evidence>
<proteinExistence type="inferred from homology"/>
<dbReference type="PANTHER" id="PTHR15929:SF0">
    <property type="entry name" value="STORE-OPERATED CALCIUM ENTRY-ASSOCIATED REGULATORY FACTOR"/>
    <property type="match status" value="1"/>
</dbReference>
<dbReference type="AlphaFoldDB" id="A0A146K693"/>
<keyword evidence="12" id="KW-0472">Membrane</keyword>
<evidence type="ECO:0000256" key="9">
    <source>
        <dbReference type="ARBA" id="ARBA00022837"/>
    </source>
</evidence>
<feature type="non-terminal residue" evidence="14">
    <location>
        <position position="1"/>
    </location>
</feature>
<evidence type="ECO:0000256" key="1">
    <source>
        <dbReference type="ARBA" id="ARBA00004115"/>
    </source>
</evidence>
<dbReference type="GO" id="GO:0006816">
    <property type="term" value="P:calcium ion transport"/>
    <property type="evidence" value="ECO:0007669"/>
    <property type="project" value="UniProtKB-KW"/>
</dbReference>
<evidence type="ECO:0000256" key="10">
    <source>
        <dbReference type="ARBA" id="ARBA00022989"/>
    </source>
</evidence>
<keyword evidence="6" id="KW-0812">Transmembrane</keyword>
<dbReference type="GO" id="GO:0005789">
    <property type="term" value="C:endoplasmic reticulum membrane"/>
    <property type="evidence" value="ECO:0007669"/>
    <property type="project" value="UniProtKB-SubCell"/>
</dbReference>
<gene>
    <name evidence="14" type="ORF">TPC1_16964</name>
</gene>
<keyword evidence="5" id="KW-0109">Calcium transport</keyword>
<keyword evidence="4" id="KW-0813">Transport</keyword>
<keyword evidence="11" id="KW-0406">Ion transport</keyword>
<dbReference type="InterPro" id="IPR009567">
    <property type="entry name" value="SARAF"/>
</dbReference>
<evidence type="ECO:0000256" key="6">
    <source>
        <dbReference type="ARBA" id="ARBA00022692"/>
    </source>
</evidence>
<dbReference type="EMBL" id="GDID01005172">
    <property type="protein sequence ID" value="JAP91434.1"/>
    <property type="molecule type" value="Transcribed_RNA"/>
</dbReference>
<protein>
    <recommendedName>
        <fullName evidence="3">Store-operated calcium entry-associated regulatory factor</fullName>
    </recommendedName>
    <alternativeName>
        <fullName evidence="13">Transmembrane protein 66</fullName>
    </alternativeName>
</protein>
<feature type="non-terminal residue" evidence="14">
    <location>
        <position position="177"/>
    </location>
</feature>
<comment type="subcellular location">
    <subcellularLocation>
        <location evidence="1">Endoplasmic reticulum membrane</location>
        <topology evidence="1">Single-pass type I membrane protein</topology>
    </subcellularLocation>
</comment>
<dbReference type="GO" id="GO:2001256">
    <property type="term" value="P:regulation of store-operated calcium entry"/>
    <property type="evidence" value="ECO:0007669"/>
    <property type="project" value="InterPro"/>
</dbReference>
<organism evidence="14">
    <name type="scientific">Trepomonas sp. PC1</name>
    <dbReference type="NCBI Taxonomy" id="1076344"/>
    <lineage>
        <taxon>Eukaryota</taxon>
        <taxon>Metamonada</taxon>
        <taxon>Diplomonadida</taxon>
        <taxon>Hexamitidae</taxon>
        <taxon>Hexamitinae</taxon>
        <taxon>Trepomonas</taxon>
    </lineage>
</organism>
<keyword evidence="10" id="KW-1133">Transmembrane helix</keyword>
<evidence type="ECO:0000256" key="11">
    <source>
        <dbReference type="ARBA" id="ARBA00023065"/>
    </source>
</evidence>
<reference evidence="14" key="1">
    <citation type="submission" date="2015-07" db="EMBL/GenBank/DDBJ databases">
        <title>Adaptation to a free-living lifestyle via gene acquisitions in the diplomonad Trepomonas sp. PC1.</title>
        <authorList>
            <person name="Xu F."/>
            <person name="Jerlstrom-Hultqvist J."/>
            <person name="Kolisko M."/>
            <person name="Simpson A.G.B."/>
            <person name="Roger A.J."/>
            <person name="Svard S.G."/>
            <person name="Andersson J.O."/>
        </authorList>
    </citation>
    <scope>NUCLEOTIDE SEQUENCE</scope>
    <source>
        <strain evidence="14">PC1</strain>
    </source>
</reference>
<sequence length="177" mass="20883">INKLVYKDLRLIQQIIFERGKLTDSTHGNYRSQLQPINHQYQPQSITCNNQNVGGQPRWSCITNDRDITVSEQFVECEGKNSNNDYLVLNNSCVLNYKVIVENRQINHAQQEYQQKYKIFGQFFDNGKFIKQSPLQPIKLNDVMVLHFKKGEFTTSRRNEYYDIIVPSQNNKFEIDE</sequence>
<evidence type="ECO:0000256" key="4">
    <source>
        <dbReference type="ARBA" id="ARBA00022448"/>
    </source>
</evidence>
<evidence type="ECO:0000256" key="12">
    <source>
        <dbReference type="ARBA" id="ARBA00023136"/>
    </source>
</evidence>
<evidence type="ECO:0000256" key="3">
    <source>
        <dbReference type="ARBA" id="ARBA00016584"/>
    </source>
</evidence>
<comment type="similarity">
    <text evidence="2">Belongs to the SARAF family.</text>
</comment>
<evidence type="ECO:0000256" key="2">
    <source>
        <dbReference type="ARBA" id="ARBA00006833"/>
    </source>
</evidence>
<dbReference type="Pfam" id="PF06682">
    <property type="entry name" value="SARAF"/>
    <property type="match status" value="1"/>
</dbReference>
<keyword evidence="9" id="KW-0106">Calcium</keyword>
<dbReference type="PANTHER" id="PTHR15929">
    <property type="entry name" value="STORE-OPERATED CALCIUM ENTRY-ASSOCIATED REGULATORY FACTOR"/>
    <property type="match status" value="1"/>
</dbReference>
<evidence type="ECO:0000256" key="7">
    <source>
        <dbReference type="ARBA" id="ARBA00022729"/>
    </source>
</evidence>
<evidence type="ECO:0000313" key="14">
    <source>
        <dbReference type="EMBL" id="JAP91434.1"/>
    </source>
</evidence>
<evidence type="ECO:0000256" key="5">
    <source>
        <dbReference type="ARBA" id="ARBA00022568"/>
    </source>
</evidence>
<evidence type="ECO:0000256" key="13">
    <source>
        <dbReference type="ARBA" id="ARBA00031116"/>
    </source>
</evidence>
<name>A0A146K693_9EUKA</name>
<accession>A0A146K693</accession>
<keyword evidence="7" id="KW-0732">Signal</keyword>